<organism evidence="1 2">
    <name type="scientific">Escherichia phage tuntematon</name>
    <dbReference type="NCBI Taxonomy" id="2696455"/>
    <lineage>
        <taxon>Viruses</taxon>
        <taxon>Duplodnaviria</taxon>
        <taxon>Heunggongvirae</taxon>
        <taxon>Uroviricota</taxon>
        <taxon>Caudoviricetes</taxon>
        <taxon>Stephanstirmvirinae</taxon>
        <taxon>Phapecoctavirus</taxon>
        <taxon>Phapecoctavirus tuntematon</taxon>
    </lineage>
</organism>
<evidence type="ECO:0000313" key="2">
    <source>
        <dbReference type="Proteomes" id="UP000464738"/>
    </source>
</evidence>
<dbReference type="Proteomes" id="UP000464738">
    <property type="component" value="Segment"/>
</dbReference>
<name>A0A6B9WYZ2_9CAUD</name>
<proteinExistence type="predicted"/>
<gene>
    <name evidence="1" type="ORF">tuntematon_27</name>
</gene>
<sequence length="92" mass="10569">MTIVKLTTEEMKTMLTTNLQNWKIGVDVETVCKLNDKLTPDDIETIIRADFYDALYDDSTVLETMLDNAWINPDLAAYGHLAFEAIHNVYNR</sequence>
<dbReference type="EMBL" id="MN850618">
    <property type="protein sequence ID" value="QHR71883.1"/>
    <property type="molecule type" value="Genomic_DNA"/>
</dbReference>
<evidence type="ECO:0000313" key="1">
    <source>
        <dbReference type="EMBL" id="QHR71883.1"/>
    </source>
</evidence>
<accession>A0A6B9WYZ2</accession>
<keyword evidence="2" id="KW-1185">Reference proteome</keyword>
<reference evidence="2" key="1">
    <citation type="submission" date="2019-12" db="EMBL/GenBank/DDBJ databases">
        <authorList>
            <person name="Olsen N.S."/>
            <person name="Junco L.M.F."/>
            <person name="Kot W."/>
            <person name="Hansen L.H."/>
        </authorList>
    </citation>
    <scope>NUCLEOTIDE SEQUENCE [LARGE SCALE GENOMIC DNA]</scope>
</reference>
<protein>
    <submittedName>
        <fullName evidence="1">Uncharacterized protein</fullName>
    </submittedName>
</protein>